<keyword evidence="2" id="KW-1185">Reference proteome</keyword>
<organism evidence="1 2">
    <name type="scientific">Luminiphilus syltensis NOR5-1B</name>
    <dbReference type="NCBI Taxonomy" id="565045"/>
    <lineage>
        <taxon>Bacteria</taxon>
        <taxon>Pseudomonadati</taxon>
        <taxon>Pseudomonadota</taxon>
        <taxon>Gammaproteobacteria</taxon>
        <taxon>Cellvibrionales</taxon>
        <taxon>Halieaceae</taxon>
        <taxon>Luminiphilus</taxon>
    </lineage>
</organism>
<name>B8KSW3_9GAMM</name>
<dbReference type="EMBL" id="DS999411">
    <property type="protein sequence ID" value="EED35732.1"/>
    <property type="molecule type" value="Genomic_DNA"/>
</dbReference>
<evidence type="ECO:0000313" key="2">
    <source>
        <dbReference type="Proteomes" id="UP000004699"/>
    </source>
</evidence>
<dbReference type="HOGENOM" id="CLU_063848_1_0_6"/>
<dbReference type="STRING" id="565045.NOR51B_1679"/>
<evidence type="ECO:0000313" key="1">
    <source>
        <dbReference type="EMBL" id="EED35732.1"/>
    </source>
</evidence>
<dbReference type="Proteomes" id="UP000004699">
    <property type="component" value="Unassembled WGS sequence"/>
</dbReference>
<dbReference type="Pfam" id="PF11279">
    <property type="entry name" value="DUF3080"/>
    <property type="match status" value="1"/>
</dbReference>
<sequence length="354" mass="38231">MPSAADTPQSIVQKLIRLLALGLVLTACQKPSDGPSKLDHYLDRLSGAIDSPIASTRPGALPRLNSAPLTPLVLPTADLGVLDFLSLSDCALQVNLARRNSSLGRVAGASQRLLLDLEFLRLAPACIDKLRDRGDPDLARQIEAAFTTRRTHLPAAIYNAVLGGSEYRDFWKIPAVLGNYPLNTGGDLPAALQVIDNQSAAWLAGDYRVTPTPHLEDLLATLRSGDGGTLLLAASYQHEALAEANLALGEASPLCPFGTTTQRALTLRNVVAKYFAADTQQWLAELSRREVSLMQPLRALEARLSTVLPREYTGWQQQRDAHLASLRRTPRAHVEAIQAVFRECPGSIAGTQGQ</sequence>
<proteinExistence type="predicted"/>
<protein>
    <submittedName>
        <fullName evidence="1">Uncharacterized protein</fullName>
    </submittedName>
</protein>
<dbReference type="AlphaFoldDB" id="B8KSW3"/>
<accession>B8KSW3</accession>
<dbReference type="InterPro" id="IPR021431">
    <property type="entry name" value="DUF3080"/>
</dbReference>
<gene>
    <name evidence="1" type="ORF">NOR51B_1679</name>
</gene>
<reference evidence="2" key="1">
    <citation type="journal article" date="2013" name="BMC Microbiol.">
        <title>Taxonomy and evolution of bacteriochlorophyll a-containing members of the OM60/NOR5 clade of marine gammaproteobacteria: description of Luminiphilus syltensis gen. nov., sp. nov., reclassification of Haliea rubra as Pseudohaliea rubra gen. nov., comb. nov., and emendation of Chromatocurvus halotolerans.</title>
        <authorList>
            <person name="Spring S."/>
            <person name="Riedel T."/>
            <person name="Sproer C."/>
            <person name="Yan S."/>
            <person name="Harder J."/>
            <person name="Fuchs B.M."/>
        </authorList>
    </citation>
    <scope>NUCLEOTIDE SEQUENCE [LARGE SCALE GENOMIC DNA]</scope>
    <source>
        <strain evidence="2">NOR51-B</strain>
    </source>
</reference>
<dbReference type="OrthoDB" id="6997572at2"/>